<dbReference type="SUPFAM" id="SSF103473">
    <property type="entry name" value="MFS general substrate transporter"/>
    <property type="match status" value="1"/>
</dbReference>
<gene>
    <name evidence="8" type="ORF">AWH48_17450</name>
</gene>
<dbReference type="GO" id="GO:0005886">
    <property type="term" value="C:plasma membrane"/>
    <property type="evidence" value="ECO:0007669"/>
    <property type="project" value="UniProtKB-SubCell"/>
</dbReference>
<dbReference type="OrthoDB" id="9787026at2"/>
<dbReference type="AlphaFoldDB" id="A0A177KYP0"/>
<feature type="transmembrane region" description="Helical" evidence="6">
    <location>
        <begin position="113"/>
        <end position="135"/>
    </location>
</feature>
<protein>
    <submittedName>
        <fullName evidence="8">MFS transporter</fullName>
    </submittedName>
</protein>
<evidence type="ECO:0000256" key="5">
    <source>
        <dbReference type="ARBA" id="ARBA00023136"/>
    </source>
</evidence>
<feature type="transmembrane region" description="Helical" evidence="6">
    <location>
        <begin position="284"/>
        <end position="307"/>
    </location>
</feature>
<dbReference type="InterPro" id="IPR011701">
    <property type="entry name" value="MFS"/>
</dbReference>
<keyword evidence="4 6" id="KW-1133">Transmembrane helix</keyword>
<dbReference type="InterPro" id="IPR036259">
    <property type="entry name" value="MFS_trans_sf"/>
</dbReference>
<dbReference type="Gene3D" id="1.20.1250.20">
    <property type="entry name" value="MFS general substrate transporter like domains"/>
    <property type="match status" value="2"/>
</dbReference>
<dbReference type="InterPro" id="IPR020846">
    <property type="entry name" value="MFS_dom"/>
</dbReference>
<feature type="transmembrane region" description="Helical" evidence="6">
    <location>
        <begin position="406"/>
        <end position="427"/>
    </location>
</feature>
<evidence type="ECO:0000256" key="1">
    <source>
        <dbReference type="ARBA" id="ARBA00004651"/>
    </source>
</evidence>
<feature type="transmembrane region" description="Helical" evidence="6">
    <location>
        <begin position="88"/>
        <end position="107"/>
    </location>
</feature>
<dbReference type="Proteomes" id="UP000077271">
    <property type="component" value="Unassembled WGS sequence"/>
</dbReference>
<feature type="transmembrane region" description="Helical" evidence="6">
    <location>
        <begin position="64"/>
        <end position="81"/>
    </location>
</feature>
<feature type="transmembrane region" description="Helical" evidence="6">
    <location>
        <begin position="377"/>
        <end position="400"/>
    </location>
</feature>
<feature type="domain" description="Major facilitator superfamily (MFS) profile" evidence="7">
    <location>
        <begin position="22"/>
        <end position="432"/>
    </location>
</feature>
<evidence type="ECO:0000256" key="3">
    <source>
        <dbReference type="ARBA" id="ARBA00022692"/>
    </source>
</evidence>
<comment type="caution">
    <text evidence="8">The sequence shown here is derived from an EMBL/GenBank/DDBJ whole genome shotgun (WGS) entry which is preliminary data.</text>
</comment>
<evidence type="ECO:0000256" key="4">
    <source>
        <dbReference type="ARBA" id="ARBA00022989"/>
    </source>
</evidence>
<dbReference type="RefSeq" id="WP_018395405.1">
    <property type="nucleotide sequence ID" value="NZ_LQWZ01000008.1"/>
</dbReference>
<dbReference type="InterPro" id="IPR005829">
    <property type="entry name" value="Sugar_transporter_CS"/>
</dbReference>
<proteinExistence type="predicted"/>
<feature type="transmembrane region" description="Helical" evidence="6">
    <location>
        <begin position="20"/>
        <end position="44"/>
    </location>
</feature>
<evidence type="ECO:0000259" key="7">
    <source>
        <dbReference type="PROSITE" id="PS50850"/>
    </source>
</evidence>
<dbReference type="PROSITE" id="PS00216">
    <property type="entry name" value="SUGAR_TRANSPORT_1"/>
    <property type="match status" value="1"/>
</dbReference>
<dbReference type="PANTHER" id="PTHR23508:SF10">
    <property type="entry name" value="CARBOXYLIC ACID TRANSPORTER PROTEIN HOMOLOG"/>
    <property type="match status" value="1"/>
</dbReference>
<feature type="transmembrane region" description="Helical" evidence="6">
    <location>
        <begin position="147"/>
        <end position="170"/>
    </location>
</feature>
<keyword evidence="5 6" id="KW-0472">Membrane</keyword>
<comment type="subcellular location">
    <subcellularLocation>
        <location evidence="1">Cell membrane</location>
        <topology evidence="1">Multi-pass membrane protein</topology>
    </subcellularLocation>
</comment>
<dbReference type="PROSITE" id="PS50850">
    <property type="entry name" value="MFS"/>
    <property type="match status" value="1"/>
</dbReference>
<evidence type="ECO:0000313" key="9">
    <source>
        <dbReference type="Proteomes" id="UP000077271"/>
    </source>
</evidence>
<organism evidence="8 9">
    <name type="scientific">Domibacillus aminovorans</name>
    <dbReference type="NCBI Taxonomy" id="29332"/>
    <lineage>
        <taxon>Bacteria</taxon>
        <taxon>Bacillati</taxon>
        <taxon>Bacillota</taxon>
        <taxon>Bacilli</taxon>
        <taxon>Bacillales</taxon>
        <taxon>Bacillaceae</taxon>
        <taxon>Domibacillus</taxon>
    </lineage>
</organism>
<feature type="transmembrane region" description="Helical" evidence="6">
    <location>
        <begin position="255"/>
        <end position="272"/>
    </location>
</feature>
<reference evidence="8 9" key="1">
    <citation type="submission" date="2016-01" db="EMBL/GenBank/DDBJ databases">
        <title>Investigation of taxonomic status of Bacillus aminovorans.</title>
        <authorList>
            <person name="Verma A."/>
            <person name="Pal Y."/>
            <person name="Krishnamurthi S."/>
        </authorList>
    </citation>
    <scope>NUCLEOTIDE SEQUENCE [LARGE SCALE GENOMIC DNA]</scope>
    <source>
        <strain evidence="8 9">DSM 4337</strain>
    </source>
</reference>
<evidence type="ECO:0000256" key="2">
    <source>
        <dbReference type="ARBA" id="ARBA00022448"/>
    </source>
</evidence>
<name>A0A177KYP0_9BACI</name>
<dbReference type="EMBL" id="LQWZ01000008">
    <property type="protein sequence ID" value="OAH58538.1"/>
    <property type="molecule type" value="Genomic_DNA"/>
</dbReference>
<keyword evidence="2" id="KW-0813">Transport</keyword>
<accession>A0A177KYP0</accession>
<evidence type="ECO:0000313" key="8">
    <source>
        <dbReference type="EMBL" id="OAH58538.1"/>
    </source>
</evidence>
<dbReference type="PANTHER" id="PTHR23508">
    <property type="entry name" value="CARBOXYLIC ACID TRANSPORTER PROTEIN HOMOLOG"/>
    <property type="match status" value="1"/>
</dbReference>
<evidence type="ECO:0000256" key="6">
    <source>
        <dbReference type="SAM" id="Phobius"/>
    </source>
</evidence>
<dbReference type="Pfam" id="PF07690">
    <property type="entry name" value="MFS_1"/>
    <property type="match status" value="1"/>
</dbReference>
<sequence length="455" mass="49471">MAKVNTTEIINNGKFNRFHFGLLAWCFLIILFDGYDLVVFGTVVPKLIQEWNLSTVEVGAMGSYGLFGMMFGAIFLGILADRIGRKKVTAISLILFSLFTALCGFADDPTTFSIYRFIAGLGLGGIMPNVIALLTDYSPRNMKSMTVSIVLCGYSVGGMLAPTLGILIMPTLGWESIFWFAALPLVFLPLMYKSLPESSVYLAKTGKKEELFRILKKVDPKFTYSKDDEFMELPVTESKVPVVGLFQEKRALGTVMFWVASFTCLLMVYGLNTWLPKLMIEAGYALNSSLGFLIALQGGAIVGTLIIARLCDKYGSKKMLVPMYASGAVALTLLGFGGNTFVIYLLVAVAGAATIGAQNIVQAYISQYYSPTIRSTALGMFSGIGRMGGMLGPILGGFLLSVTLPIQFNFIAFAIPGLIAAIALSFVPAKQAYYLNQTNRSDQEKIKIAEAKLVE</sequence>
<dbReference type="GO" id="GO:0046943">
    <property type="term" value="F:carboxylic acid transmembrane transporter activity"/>
    <property type="evidence" value="ECO:0007669"/>
    <property type="project" value="TreeGrafter"/>
</dbReference>
<keyword evidence="3 6" id="KW-0812">Transmembrane</keyword>
<dbReference type="CDD" id="cd17365">
    <property type="entry name" value="MFS_PcaK_like"/>
    <property type="match status" value="1"/>
</dbReference>